<feature type="transmembrane region" description="Helical" evidence="7">
    <location>
        <begin position="185"/>
        <end position="203"/>
    </location>
</feature>
<keyword evidence="2" id="KW-1003">Cell membrane</keyword>
<evidence type="ECO:0000259" key="8">
    <source>
        <dbReference type="Pfam" id="PF06738"/>
    </source>
</evidence>
<evidence type="ECO:0000256" key="4">
    <source>
        <dbReference type="ARBA" id="ARBA00022989"/>
    </source>
</evidence>
<organism evidence="10 11">
    <name type="scientific">Acuticoccus sediminis</name>
    <dbReference type="NCBI Taxonomy" id="2184697"/>
    <lineage>
        <taxon>Bacteria</taxon>
        <taxon>Pseudomonadati</taxon>
        <taxon>Pseudomonadota</taxon>
        <taxon>Alphaproteobacteria</taxon>
        <taxon>Hyphomicrobiales</taxon>
        <taxon>Amorphaceae</taxon>
        <taxon>Acuticoccus</taxon>
    </lineage>
</organism>
<keyword evidence="4 7" id="KW-1133">Transmembrane helix</keyword>
<accession>A0A8B2NTG5</accession>
<comment type="subcellular location">
    <subcellularLocation>
        <location evidence="1">Cell membrane</location>
        <topology evidence="1">Multi-pass membrane protein</topology>
    </subcellularLocation>
</comment>
<dbReference type="InterPro" id="IPR050539">
    <property type="entry name" value="ThrE_Dicarb/AminoAcid_Exp"/>
</dbReference>
<gene>
    <name evidence="10" type="ORF">DLJ53_12820</name>
</gene>
<comment type="similarity">
    <text evidence="6">Belongs to the ThrE exporter (TC 2.A.79) family.</text>
</comment>
<dbReference type="InterPro" id="IPR010619">
    <property type="entry name" value="ThrE-like_N"/>
</dbReference>
<evidence type="ECO:0000256" key="2">
    <source>
        <dbReference type="ARBA" id="ARBA00022475"/>
    </source>
</evidence>
<feature type="transmembrane region" description="Helical" evidence="7">
    <location>
        <begin position="361"/>
        <end position="380"/>
    </location>
</feature>
<dbReference type="GO" id="GO:0015744">
    <property type="term" value="P:succinate transport"/>
    <property type="evidence" value="ECO:0007669"/>
    <property type="project" value="TreeGrafter"/>
</dbReference>
<evidence type="ECO:0000256" key="3">
    <source>
        <dbReference type="ARBA" id="ARBA00022692"/>
    </source>
</evidence>
<evidence type="ECO:0000256" key="7">
    <source>
        <dbReference type="SAM" id="Phobius"/>
    </source>
</evidence>
<feature type="transmembrane region" description="Helical" evidence="7">
    <location>
        <begin position="400"/>
        <end position="423"/>
    </location>
</feature>
<evidence type="ECO:0000256" key="6">
    <source>
        <dbReference type="ARBA" id="ARBA00034125"/>
    </source>
</evidence>
<feature type="transmembrane region" description="Helical" evidence="7">
    <location>
        <begin position="209"/>
        <end position="232"/>
    </location>
</feature>
<feature type="transmembrane region" description="Helical" evidence="7">
    <location>
        <begin position="244"/>
        <end position="269"/>
    </location>
</feature>
<keyword evidence="3 7" id="KW-0812">Transmembrane</keyword>
<comment type="caution">
    <text evidence="10">The sequence shown here is derived from an EMBL/GenBank/DDBJ whole genome shotgun (WGS) entry which is preliminary data.</text>
</comment>
<feature type="transmembrane region" description="Helical" evidence="7">
    <location>
        <begin position="332"/>
        <end position="349"/>
    </location>
</feature>
<dbReference type="GO" id="GO:0005886">
    <property type="term" value="C:plasma membrane"/>
    <property type="evidence" value="ECO:0007669"/>
    <property type="project" value="UniProtKB-SubCell"/>
</dbReference>
<evidence type="ECO:0000313" key="10">
    <source>
        <dbReference type="EMBL" id="RAI02241.1"/>
    </source>
</evidence>
<evidence type="ECO:0000313" key="11">
    <source>
        <dbReference type="Proteomes" id="UP000249590"/>
    </source>
</evidence>
<feature type="domain" description="Threonine/Serine exporter ThrE" evidence="9">
    <location>
        <begin position="287"/>
        <end position="422"/>
    </location>
</feature>
<feature type="transmembrane region" description="Helical" evidence="7">
    <location>
        <begin position="131"/>
        <end position="151"/>
    </location>
</feature>
<evidence type="ECO:0000259" key="9">
    <source>
        <dbReference type="Pfam" id="PF12821"/>
    </source>
</evidence>
<dbReference type="GO" id="GO:0022857">
    <property type="term" value="F:transmembrane transporter activity"/>
    <property type="evidence" value="ECO:0007669"/>
    <property type="project" value="InterPro"/>
</dbReference>
<dbReference type="EMBL" id="QHHQ01000002">
    <property type="protein sequence ID" value="RAI02241.1"/>
    <property type="molecule type" value="Genomic_DNA"/>
</dbReference>
<dbReference type="Pfam" id="PF06738">
    <property type="entry name" value="ThrE"/>
    <property type="match status" value="1"/>
</dbReference>
<dbReference type="Pfam" id="PF12821">
    <property type="entry name" value="ThrE_2"/>
    <property type="match status" value="1"/>
</dbReference>
<feature type="transmembrane region" description="Helical" evidence="7">
    <location>
        <begin position="157"/>
        <end position="173"/>
    </location>
</feature>
<dbReference type="PANTHER" id="PTHR34390:SF2">
    <property type="entry name" value="SUCCINATE TRANSPORTER SUBUNIT YJJP-RELATED"/>
    <property type="match status" value="1"/>
</dbReference>
<reference evidence="10 11" key="1">
    <citation type="submission" date="2018-05" db="EMBL/GenBank/DDBJ databases">
        <title>Acuticoccus sediminis sp. nov., isolated from deep-sea sediment of Indian Ocean.</title>
        <authorList>
            <person name="Liu X."/>
            <person name="Lai Q."/>
            <person name="Du Y."/>
            <person name="Sun F."/>
            <person name="Zhang X."/>
            <person name="Wang S."/>
            <person name="Shao Z."/>
        </authorList>
    </citation>
    <scope>NUCLEOTIDE SEQUENCE [LARGE SCALE GENOMIC DNA]</scope>
    <source>
        <strain evidence="10 11">PTG4-2</strain>
    </source>
</reference>
<sequence>MRGIDIARGPAEMTAETRPPADIDGIGHFVLRTGRLLLVYGASAEHVRRRVEEIAAGLGVGAELFINGERLLLSVSSSETYRTRIGRPIAGMGIDVGRFDALEKIAAEVTAGRIDFAEADRRIDALEQSAGLHPGWLVALAVGGTAASLVRLFGGDWPVVAAAFATGVLNTAFRRYFAGRHAHPVVAAFATAFLSGLAGALMLRAVPDVSPIMCLVAAGMILVPGVPLINGVGDLAAGHTGVGLFRLVTATVTVLAIGFALILAAMAVGDPLPVEIASLSIPLWQDFAFAGLASVGYAMLFNVPGRAVLACVLCGGVSHGVRTILLGAGLDLALGTLVAAFVAGLLARLSGRWLAMPWTTFAFAGTVAMIPGSFAFRAAAGGLHIMAEGARASPALVAETLSLVITTVFLTVSVGVGLVLSSLGRKQM</sequence>
<feature type="transmembrane region" description="Helical" evidence="7">
    <location>
        <begin position="281"/>
        <end position="300"/>
    </location>
</feature>
<dbReference type="AlphaFoldDB" id="A0A8B2NTG5"/>
<protein>
    <recommendedName>
        <fullName evidence="12">Threonine/serine exporter family protein</fullName>
    </recommendedName>
</protein>
<evidence type="ECO:0000256" key="5">
    <source>
        <dbReference type="ARBA" id="ARBA00023136"/>
    </source>
</evidence>
<feature type="domain" description="Threonine/serine exporter-like N-terminal" evidence="8">
    <location>
        <begin position="28"/>
        <end position="267"/>
    </location>
</feature>
<keyword evidence="5 7" id="KW-0472">Membrane</keyword>
<dbReference type="Proteomes" id="UP000249590">
    <property type="component" value="Unassembled WGS sequence"/>
</dbReference>
<dbReference type="InterPro" id="IPR024528">
    <property type="entry name" value="ThrE_2"/>
</dbReference>
<name>A0A8B2NTG5_9HYPH</name>
<keyword evidence="11" id="KW-1185">Reference proteome</keyword>
<evidence type="ECO:0008006" key="12">
    <source>
        <dbReference type="Google" id="ProtNLM"/>
    </source>
</evidence>
<proteinExistence type="inferred from homology"/>
<evidence type="ECO:0000256" key="1">
    <source>
        <dbReference type="ARBA" id="ARBA00004651"/>
    </source>
</evidence>
<dbReference type="PANTHER" id="PTHR34390">
    <property type="entry name" value="UPF0442 PROTEIN YJJB-RELATED"/>
    <property type="match status" value="1"/>
</dbReference>